<gene>
    <name evidence="1" type="ORF">DFH08DRAFT_619916</name>
</gene>
<feature type="non-terminal residue" evidence="1">
    <location>
        <position position="135"/>
    </location>
</feature>
<organism evidence="1 2">
    <name type="scientific">Mycena albidolilacea</name>
    <dbReference type="NCBI Taxonomy" id="1033008"/>
    <lineage>
        <taxon>Eukaryota</taxon>
        <taxon>Fungi</taxon>
        <taxon>Dikarya</taxon>
        <taxon>Basidiomycota</taxon>
        <taxon>Agaricomycotina</taxon>
        <taxon>Agaricomycetes</taxon>
        <taxon>Agaricomycetidae</taxon>
        <taxon>Agaricales</taxon>
        <taxon>Marasmiineae</taxon>
        <taxon>Mycenaceae</taxon>
        <taxon>Mycena</taxon>
    </lineage>
</organism>
<evidence type="ECO:0000313" key="1">
    <source>
        <dbReference type="EMBL" id="KAJ7369220.1"/>
    </source>
</evidence>
<name>A0AAD7F7Z4_9AGAR</name>
<proteinExistence type="predicted"/>
<reference evidence="1" key="1">
    <citation type="submission" date="2023-03" db="EMBL/GenBank/DDBJ databases">
        <title>Massive genome expansion in bonnet fungi (Mycena s.s.) driven by repeated elements and novel gene families across ecological guilds.</title>
        <authorList>
            <consortium name="Lawrence Berkeley National Laboratory"/>
            <person name="Harder C.B."/>
            <person name="Miyauchi S."/>
            <person name="Viragh M."/>
            <person name="Kuo A."/>
            <person name="Thoen E."/>
            <person name="Andreopoulos B."/>
            <person name="Lu D."/>
            <person name="Skrede I."/>
            <person name="Drula E."/>
            <person name="Henrissat B."/>
            <person name="Morin E."/>
            <person name="Kohler A."/>
            <person name="Barry K."/>
            <person name="LaButti K."/>
            <person name="Morin E."/>
            <person name="Salamov A."/>
            <person name="Lipzen A."/>
            <person name="Mereny Z."/>
            <person name="Hegedus B."/>
            <person name="Baldrian P."/>
            <person name="Stursova M."/>
            <person name="Weitz H."/>
            <person name="Taylor A."/>
            <person name="Grigoriev I.V."/>
            <person name="Nagy L.G."/>
            <person name="Martin F."/>
            <person name="Kauserud H."/>
        </authorList>
    </citation>
    <scope>NUCLEOTIDE SEQUENCE</scope>
    <source>
        <strain evidence="1">CBHHK002</strain>
    </source>
</reference>
<comment type="caution">
    <text evidence="1">The sequence shown here is derived from an EMBL/GenBank/DDBJ whole genome shotgun (WGS) entry which is preliminary data.</text>
</comment>
<dbReference type="Proteomes" id="UP001218218">
    <property type="component" value="Unassembled WGS sequence"/>
</dbReference>
<keyword evidence="2" id="KW-1185">Reference proteome</keyword>
<evidence type="ECO:0000313" key="2">
    <source>
        <dbReference type="Proteomes" id="UP001218218"/>
    </source>
</evidence>
<accession>A0AAD7F7Z4</accession>
<feature type="non-terminal residue" evidence="1">
    <location>
        <position position="1"/>
    </location>
</feature>
<dbReference type="EMBL" id="JARIHO010000001">
    <property type="protein sequence ID" value="KAJ7369220.1"/>
    <property type="molecule type" value="Genomic_DNA"/>
</dbReference>
<dbReference type="AlphaFoldDB" id="A0AAD7F7Z4"/>
<protein>
    <submittedName>
        <fullName evidence="1">Uncharacterized protein</fullName>
    </submittedName>
</protein>
<sequence>LVRRHAKEKVEKDLESVHALEAQLDVAERWTVESPKWVSTVVEIKKRKYQLTLDALELLIVERIFELTKMNQSQTGYKMRKHIAKALQARSKAVKNAIKNYNAAAILLDPPMPHLTWEQVVEYAFLADFDILRDT</sequence>